<dbReference type="GO" id="GO:0016042">
    <property type="term" value="P:lipid catabolic process"/>
    <property type="evidence" value="ECO:0007669"/>
    <property type="project" value="TreeGrafter"/>
</dbReference>
<organism evidence="7 8">
    <name type="scientific">Amblyomma americanum</name>
    <name type="common">Lone star tick</name>
    <dbReference type="NCBI Taxonomy" id="6943"/>
    <lineage>
        <taxon>Eukaryota</taxon>
        <taxon>Metazoa</taxon>
        <taxon>Ecdysozoa</taxon>
        <taxon>Arthropoda</taxon>
        <taxon>Chelicerata</taxon>
        <taxon>Arachnida</taxon>
        <taxon>Acari</taxon>
        <taxon>Parasitiformes</taxon>
        <taxon>Ixodida</taxon>
        <taxon>Ixodoidea</taxon>
        <taxon>Ixodidae</taxon>
        <taxon>Amblyomminae</taxon>
        <taxon>Amblyomma</taxon>
    </lineage>
</organism>
<evidence type="ECO:0000313" key="7">
    <source>
        <dbReference type="EMBL" id="KAK8784521.1"/>
    </source>
</evidence>
<reference evidence="7 8" key="1">
    <citation type="journal article" date="2023" name="Arcadia Sci">
        <title>De novo assembly of a long-read Amblyomma americanum tick genome.</title>
        <authorList>
            <person name="Chou S."/>
            <person name="Poskanzer K.E."/>
            <person name="Rollins M."/>
            <person name="Thuy-Boun P.S."/>
        </authorList>
    </citation>
    <scope>NUCLEOTIDE SEQUENCE [LARGE SCALE GENOMIC DNA]</scope>
    <source>
        <strain evidence="7">F_SG_1</strain>
        <tissue evidence="7">Salivary glands</tissue>
    </source>
</reference>
<feature type="domain" description="Lipase" evidence="6">
    <location>
        <begin position="11"/>
        <end position="108"/>
    </location>
</feature>
<dbReference type="SUPFAM" id="SSF53474">
    <property type="entry name" value="alpha/beta-Hydrolases"/>
    <property type="match status" value="1"/>
</dbReference>
<dbReference type="AlphaFoldDB" id="A0AAQ4FCN1"/>
<evidence type="ECO:0000256" key="1">
    <source>
        <dbReference type="ARBA" id="ARBA00004613"/>
    </source>
</evidence>
<dbReference type="GO" id="GO:0016298">
    <property type="term" value="F:lipase activity"/>
    <property type="evidence" value="ECO:0007669"/>
    <property type="project" value="InterPro"/>
</dbReference>
<evidence type="ECO:0000259" key="6">
    <source>
        <dbReference type="Pfam" id="PF00151"/>
    </source>
</evidence>
<comment type="caution">
    <text evidence="7">The sequence shown here is derived from an EMBL/GenBank/DDBJ whole genome shotgun (WGS) entry which is preliminary data.</text>
</comment>
<comment type="similarity">
    <text evidence="2 4">Belongs to the AB hydrolase superfamily. Lipase family.</text>
</comment>
<dbReference type="Gene3D" id="3.40.50.1820">
    <property type="entry name" value="alpha/beta hydrolase"/>
    <property type="match status" value="1"/>
</dbReference>
<dbReference type="GO" id="GO:0005615">
    <property type="term" value="C:extracellular space"/>
    <property type="evidence" value="ECO:0007669"/>
    <property type="project" value="TreeGrafter"/>
</dbReference>
<comment type="subcellular location">
    <subcellularLocation>
        <location evidence="1">Secreted</location>
    </subcellularLocation>
</comment>
<name>A0AAQ4FCN1_AMBAM</name>
<evidence type="ECO:0000256" key="4">
    <source>
        <dbReference type="RuleBase" id="RU004262"/>
    </source>
</evidence>
<evidence type="ECO:0000313" key="8">
    <source>
        <dbReference type="Proteomes" id="UP001321473"/>
    </source>
</evidence>
<evidence type="ECO:0000256" key="5">
    <source>
        <dbReference type="SAM" id="MobiDB-lite"/>
    </source>
</evidence>
<dbReference type="Pfam" id="PF00151">
    <property type="entry name" value="Lipase"/>
    <property type="match status" value="1"/>
</dbReference>
<evidence type="ECO:0000256" key="3">
    <source>
        <dbReference type="ARBA" id="ARBA00022525"/>
    </source>
</evidence>
<dbReference type="InterPro" id="IPR029058">
    <property type="entry name" value="AB_hydrolase_fold"/>
</dbReference>
<protein>
    <recommendedName>
        <fullName evidence="6">Lipase domain-containing protein</fullName>
    </recommendedName>
</protein>
<keyword evidence="8" id="KW-1185">Reference proteome</keyword>
<dbReference type="Proteomes" id="UP001321473">
    <property type="component" value="Unassembled WGS sequence"/>
</dbReference>
<dbReference type="InterPro" id="IPR000734">
    <property type="entry name" value="TAG_lipase"/>
</dbReference>
<dbReference type="PANTHER" id="PTHR11610">
    <property type="entry name" value="LIPASE"/>
    <property type="match status" value="1"/>
</dbReference>
<dbReference type="InterPro" id="IPR013818">
    <property type="entry name" value="Lipase"/>
</dbReference>
<feature type="region of interest" description="Disordered" evidence="5">
    <location>
        <begin position="93"/>
        <end position="133"/>
    </location>
</feature>
<dbReference type="EMBL" id="JARKHS020004503">
    <property type="protein sequence ID" value="KAK8784521.1"/>
    <property type="molecule type" value="Genomic_DNA"/>
</dbReference>
<sequence>MYSSNPSVLKPERVHLVGFSLGAHAAGFCGRHFYNSTQQQLGRITGLDPAGPLFENPNISLSSSDVTFVDVIHTNGGPINDLKFGRKNPMGHVDFYPNGGSDQPGCPTDSNRKKRSPLPQQPEPEPKKPTAGSPEFAMYECAMRLIQGEEPMVLLRVSESLNETSQTRCTESTFVAKVSGGASRRIEYLTPAIPGSVIVNITLQTGSNDTVMIRMDARGKFDAHRE</sequence>
<accession>A0AAQ4FCN1</accession>
<proteinExistence type="inferred from homology"/>
<gene>
    <name evidence="7" type="ORF">V5799_009114</name>
</gene>
<evidence type="ECO:0000256" key="2">
    <source>
        <dbReference type="ARBA" id="ARBA00010701"/>
    </source>
</evidence>
<dbReference type="PANTHER" id="PTHR11610:SF173">
    <property type="entry name" value="LIPASE DOMAIN-CONTAINING PROTEIN-RELATED"/>
    <property type="match status" value="1"/>
</dbReference>
<keyword evidence="3" id="KW-0964">Secreted</keyword>